<reference evidence="5 6" key="1">
    <citation type="submission" date="2023-02" db="EMBL/GenBank/DDBJ databases">
        <authorList>
            <person name="Maleckis M."/>
        </authorList>
    </citation>
    <scope>NUCLEOTIDE SEQUENCE [LARGE SCALE GENOMIC DNA]</scope>
    <source>
        <strain evidence="5 6">P8-A2</strain>
    </source>
</reference>
<dbReference type="InterPro" id="IPR048389">
    <property type="entry name" value="YciQ-like_C"/>
</dbReference>
<feature type="compositionally biased region" description="Polar residues" evidence="1">
    <location>
        <begin position="1"/>
        <end position="10"/>
    </location>
</feature>
<gene>
    <name evidence="5" type="ORF">PU648_08095</name>
</gene>
<organism evidence="5 6">
    <name type="scientific">Streptomyces mirabilis</name>
    <dbReference type="NCBI Taxonomy" id="68239"/>
    <lineage>
        <taxon>Bacteria</taxon>
        <taxon>Bacillati</taxon>
        <taxon>Actinomycetota</taxon>
        <taxon>Actinomycetes</taxon>
        <taxon>Kitasatosporales</taxon>
        <taxon>Streptomycetaceae</taxon>
        <taxon>Streptomyces</taxon>
    </lineage>
</organism>
<dbReference type="EMBL" id="JARAKF010000001">
    <property type="protein sequence ID" value="MDU8992317.1"/>
    <property type="molecule type" value="Genomic_DNA"/>
</dbReference>
<protein>
    <submittedName>
        <fullName evidence="5">DUF2207 domain-containing protein</fullName>
    </submittedName>
</protein>
<evidence type="ECO:0000313" key="6">
    <source>
        <dbReference type="Proteomes" id="UP001257627"/>
    </source>
</evidence>
<keyword evidence="2" id="KW-0812">Transmembrane</keyword>
<dbReference type="InterPro" id="IPR018702">
    <property type="entry name" value="DUF2207"/>
</dbReference>
<dbReference type="Pfam" id="PF09972">
    <property type="entry name" value="DUF2207"/>
    <property type="match status" value="1"/>
</dbReference>
<evidence type="ECO:0000256" key="1">
    <source>
        <dbReference type="SAM" id="MobiDB-lite"/>
    </source>
</evidence>
<feature type="compositionally biased region" description="Gly residues" evidence="1">
    <location>
        <begin position="594"/>
        <end position="622"/>
    </location>
</feature>
<name>A0ABU3UEG6_9ACTN</name>
<feature type="domain" description="Predicted membrane protein YciQ-like C-terminal" evidence="4">
    <location>
        <begin position="328"/>
        <end position="552"/>
    </location>
</feature>
<feature type="transmembrane region" description="Helical" evidence="2">
    <location>
        <begin position="446"/>
        <end position="464"/>
    </location>
</feature>
<dbReference type="Pfam" id="PF20990">
    <property type="entry name" value="DUF2207_C"/>
    <property type="match status" value="1"/>
</dbReference>
<proteinExistence type="predicted"/>
<feature type="region of interest" description="Disordered" evidence="1">
    <location>
        <begin position="1"/>
        <end position="22"/>
    </location>
</feature>
<evidence type="ECO:0000259" key="3">
    <source>
        <dbReference type="Pfam" id="PF09972"/>
    </source>
</evidence>
<feature type="transmembrane region" description="Helical" evidence="2">
    <location>
        <begin position="271"/>
        <end position="290"/>
    </location>
</feature>
<evidence type="ECO:0000256" key="2">
    <source>
        <dbReference type="SAM" id="Phobius"/>
    </source>
</evidence>
<evidence type="ECO:0000313" key="5">
    <source>
        <dbReference type="EMBL" id="MDU8992317.1"/>
    </source>
</evidence>
<accession>A0ABU3UEG6</accession>
<dbReference type="Proteomes" id="UP001257627">
    <property type="component" value="Unassembled WGS sequence"/>
</dbReference>
<feature type="domain" description="DUF2207" evidence="3">
    <location>
        <begin position="57"/>
        <end position="239"/>
    </location>
</feature>
<feature type="region of interest" description="Disordered" evidence="1">
    <location>
        <begin position="586"/>
        <end position="622"/>
    </location>
</feature>
<feature type="transmembrane region" description="Helical" evidence="2">
    <location>
        <begin position="470"/>
        <end position="489"/>
    </location>
</feature>
<dbReference type="RefSeq" id="WP_316732528.1">
    <property type="nucleotide sequence ID" value="NZ_JARAKF010000001.1"/>
</dbReference>
<keyword evidence="2" id="KW-1133">Transmembrane helix</keyword>
<feature type="transmembrane region" description="Helical" evidence="2">
    <location>
        <begin position="34"/>
        <end position="52"/>
    </location>
</feature>
<sequence>MTTGGISLNTAKDKRPRAAGTLNRRRRGAAPIKIFFLVLLLSGLVVLFRMGGNVERVNTMWVGAEVAADGSIRVTEVIDYDFGEPDSTRHGIYRDLPDLMYDEDYAKVSASLDGARVPWGLTTGDYYEKPNGQREIATRIKVGDPGGSVTGVHRYRIRYTLTDVVKNGKIAWDAVGTGWRVDRSDVEIHVVAPYELTGARCVHGTNGSEDTCAARGSGPGRLDVTLDKLKGHEGVTLYASRGQKLTGAKLALPAPPSGKAVGTTVESPLRVGLLAFGLTLVCAAVTLLLLRFLGRDRIVEEGPDGTPGRTRRVALDRLAASLTPSPVPPAELTPAQGGILLDERVENHHQVAWLLGAAIDGHVGIEGTDRHPTLTRRDPADAPADPLARVVFGSIFSGRDSVTLGLRDPQFRSAWESLNRGLTQWQADSDLWDAAAARRARIGRTIGTAATLLGFVTTAVGAWLSGHRNAAGWPVLVVGLIAVGAGFALRLRSGELHTRTPRGTALWLRTEAFRRYLMDPSSPQHDEHPDEIRLKLYTAWAVALDVAYAWEGAIADSTAAPVHRSTLVAGFAPGFALGLITAASTSSAAPPSSGSGGGGGGGGSGSGGDVGGGDGGGGGGSW</sequence>
<keyword evidence="2" id="KW-0472">Membrane</keyword>
<comment type="caution">
    <text evidence="5">The sequence shown here is derived from an EMBL/GenBank/DDBJ whole genome shotgun (WGS) entry which is preliminary data.</text>
</comment>
<evidence type="ECO:0000259" key="4">
    <source>
        <dbReference type="Pfam" id="PF20990"/>
    </source>
</evidence>
<keyword evidence="6" id="KW-1185">Reference proteome</keyword>